<keyword evidence="3" id="KW-1185">Reference proteome</keyword>
<dbReference type="InterPro" id="IPR028921">
    <property type="entry name" value="NTF2_fold_dom"/>
</dbReference>
<dbReference type="Proteomes" id="UP001241656">
    <property type="component" value="Chromosome"/>
</dbReference>
<dbReference type="Pfam" id="PF15631">
    <property type="entry name" value="Imm-NTF2-2"/>
    <property type="match status" value="1"/>
</dbReference>
<reference evidence="2 3" key="1">
    <citation type="submission" date="2023-05" db="EMBL/GenBank/DDBJ databases">
        <title>Genomic insight into Chryseobacterium sp. wdc7 isolated forest soil (Gotjawal).</title>
        <authorList>
            <person name="Park S.-J."/>
        </authorList>
    </citation>
    <scope>NUCLEOTIDE SEQUENCE [LARGE SCALE GENOMIC DNA]</scope>
    <source>
        <strain evidence="3">wdc7</strain>
    </source>
</reference>
<evidence type="ECO:0000313" key="2">
    <source>
        <dbReference type="EMBL" id="WHF51813.1"/>
    </source>
</evidence>
<proteinExistence type="predicted"/>
<feature type="domain" description="NTF2 fold" evidence="1">
    <location>
        <begin position="48"/>
        <end position="126"/>
    </location>
</feature>
<protein>
    <submittedName>
        <fullName evidence="2">NTF2 fold immunity protein</fullName>
    </submittedName>
</protein>
<evidence type="ECO:0000259" key="1">
    <source>
        <dbReference type="Pfam" id="PF15631"/>
    </source>
</evidence>
<organism evidence="2 3">
    <name type="scientific">Chryseobacterium gotjawalense</name>
    <dbReference type="NCBI Taxonomy" id="3042315"/>
    <lineage>
        <taxon>Bacteria</taxon>
        <taxon>Pseudomonadati</taxon>
        <taxon>Bacteroidota</taxon>
        <taxon>Flavobacteriia</taxon>
        <taxon>Flavobacteriales</taxon>
        <taxon>Weeksellaceae</taxon>
        <taxon>Chryseobacterium group</taxon>
        <taxon>Chryseobacterium</taxon>
    </lineage>
</organism>
<evidence type="ECO:0000313" key="3">
    <source>
        <dbReference type="Proteomes" id="UP001241656"/>
    </source>
</evidence>
<gene>
    <name evidence="2" type="ORF">QGN23_00700</name>
</gene>
<dbReference type="EMBL" id="CP124855">
    <property type="protein sequence ID" value="WHF51813.1"/>
    <property type="molecule type" value="Genomic_DNA"/>
</dbReference>
<name>A0ABY8RF50_9FLAO</name>
<sequence length="126" mass="14235">MKKGILVTLLIFMCGLLLYYFGFSEEKYISENQQVINCEECLVKDEETAIKIAENKLFVMYGKSKIEEERPYNIDLVHNKVWVITGSLNAGILEKLLSGGMPMLGGAFEIKINAKDGKTINITHDK</sequence>
<dbReference type="RefSeq" id="WP_282905135.1">
    <property type="nucleotide sequence ID" value="NZ_CP124855.1"/>
</dbReference>
<accession>A0ABY8RF50</accession>